<comment type="caution">
    <text evidence="1">The sequence shown here is derived from an EMBL/GenBank/DDBJ whole genome shotgun (WGS) entry which is preliminary data.</text>
</comment>
<gene>
    <name evidence="1" type="ORF">IWX46DRAFT_190154</name>
</gene>
<proteinExistence type="predicted"/>
<reference evidence="1 2" key="1">
    <citation type="submission" date="2024-04" db="EMBL/GenBank/DDBJ databases">
        <title>Phyllosticta paracitricarpa is synonymous to the EU quarantine fungus P. citricarpa based on phylogenomic analyses.</title>
        <authorList>
            <consortium name="Lawrence Berkeley National Laboratory"/>
            <person name="Van Ingen-Buijs V.A."/>
            <person name="Van Westerhoven A.C."/>
            <person name="Haridas S."/>
            <person name="Skiadas P."/>
            <person name="Martin F."/>
            <person name="Groenewald J.Z."/>
            <person name="Crous P.W."/>
            <person name="Seidl M.F."/>
        </authorList>
    </citation>
    <scope>NUCLEOTIDE SEQUENCE [LARGE SCALE GENOMIC DNA]</scope>
    <source>
        <strain evidence="1 2">CBS 122670</strain>
    </source>
</reference>
<evidence type="ECO:0000313" key="1">
    <source>
        <dbReference type="EMBL" id="KAK7540277.1"/>
    </source>
</evidence>
<name>A0ABR1LYL4_9PEZI</name>
<dbReference type="Proteomes" id="UP001365128">
    <property type="component" value="Unassembled WGS sequence"/>
</dbReference>
<dbReference type="EMBL" id="JBBPDW010000026">
    <property type="protein sequence ID" value="KAK7540277.1"/>
    <property type="molecule type" value="Genomic_DNA"/>
</dbReference>
<sequence>MDLRPTRGSSTPHLLLVFFQLFFLASPPFPGCRWIAIGTHLTLAIWAQLSQWIHDPGTAKFAALAWPHWLSTIENFLNNQPTPEAALWSIDKEPGVALTYTPFGFWKLKWAIALILNLSGIRYNFQVKNVQKPRFTSAQRSGRIRFLLW</sequence>
<keyword evidence="2" id="KW-1185">Reference proteome</keyword>
<accession>A0ABR1LYL4</accession>
<evidence type="ECO:0000313" key="2">
    <source>
        <dbReference type="Proteomes" id="UP001365128"/>
    </source>
</evidence>
<organism evidence="1 2">
    <name type="scientific">Phyllosticta citricarpa</name>
    <dbReference type="NCBI Taxonomy" id="55181"/>
    <lineage>
        <taxon>Eukaryota</taxon>
        <taxon>Fungi</taxon>
        <taxon>Dikarya</taxon>
        <taxon>Ascomycota</taxon>
        <taxon>Pezizomycotina</taxon>
        <taxon>Dothideomycetes</taxon>
        <taxon>Dothideomycetes incertae sedis</taxon>
        <taxon>Botryosphaeriales</taxon>
        <taxon>Phyllostictaceae</taxon>
        <taxon>Phyllosticta</taxon>
    </lineage>
</organism>
<protein>
    <submittedName>
        <fullName evidence="1">Uncharacterized protein</fullName>
    </submittedName>
</protein>